<dbReference type="AlphaFoldDB" id="A0A166NRS1"/>
<dbReference type="STRING" id="436010.A0A166NRS1"/>
<evidence type="ECO:0000313" key="3">
    <source>
        <dbReference type="Proteomes" id="UP000076532"/>
    </source>
</evidence>
<dbReference type="Proteomes" id="UP000076532">
    <property type="component" value="Unassembled WGS sequence"/>
</dbReference>
<reference evidence="2 3" key="1">
    <citation type="journal article" date="2016" name="Mol. Biol. Evol.">
        <title>Comparative Genomics of Early-Diverging Mushroom-Forming Fungi Provides Insights into the Origins of Lignocellulose Decay Capabilities.</title>
        <authorList>
            <person name="Nagy L.G."/>
            <person name="Riley R."/>
            <person name="Tritt A."/>
            <person name="Adam C."/>
            <person name="Daum C."/>
            <person name="Floudas D."/>
            <person name="Sun H."/>
            <person name="Yadav J.S."/>
            <person name="Pangilinan J."/>
            <person name="Larsson K.H."/>
            <person name="Matsuura K."/>
            <person name="Barry K."/>
            <person name="Labutti K."/>
            <person name="Kuo R."/>
            <person name="Ohm R.A."/>
            <person name="Bhattacharya S.S."/>
            <person name="Shirouzu T."/>
            <person name="Yoshinaga Y."/>
            <person name="Martin F.M."/>
            <person name="Grigoriev I.V."/>
            <person name="Hibbett D.S."/>
        </authorList>
    </citation>
    <scope>NUCLEOTIDE SEQUENCE [LARGE SCALE GENOMIC DNA]</scope>
    <source>
        <strain evidence="2 3">CBS 109695</strain>
    </source>
</reference>
<feature type="compositionally biased region" description="Polar residues" evidence="1">
    <location>
        <begin position="19"/>
        <end position="46"/>
    </location>
</feature>
<feature type="region of interest" description="Disordered" evidence="1">
    <location>
        <begin position="295"/>
        <end position="323"/>
    </location>
</feature>
<evidence type="ECO:0000256" key="1">
    <source>
        <dbReference type="SAM" id="MobiDB-lite"/>
    </source>
</evidence>
<accession>A0A166NRS1</accession>
<feature type="compositionally biased region" description="Acidic residues" evidence="1">
    <location>
        <begin position="299"/>
        <end position="308"/>
    </location>
</feature>
<sequence>MSTTTFEFPSTPLGLAPLNTPSHNDNNDLNPGRTYQYTTYDGSPLNTHHDGSPLPSNHRHQPATPSFMPRVPIIDVLAVDNIVKEFDLEPGQRANIHAFVQISSADGQMGKSDILSRMYILIALYSEAAERRRAAHSQGFDNIREMFEDLKTRLEGNFVLTKQQSANVRRTANDMVYSPTRTSFGTMHVDLIKYIRKNHASMGLTNALSTPAREQYLVTACRRFSSSVRNAFRQDIRDSILHPTKRTTLALFTHSSAMKYRRGQYEDDMGVGYTIHNALLRRFGLDNTQLIELAPSTNNDEDDSELVTDESPPTGTKRKQGGRIPKGEDFWALVDAYFAKHIVTKGNNLLDQRWKEYASDIIQRDNTIFAPRTVVPNENIRETAQGASLMNAFS</sequence>
<protein>
    <submittedName>
        <fullName evidence="2">Uncharacterized protein</fullName>
    </submittedName>
</protein>
<feature type="region of interest" description="Disordered" evidence="1">
    <location>
        <begin position="1"/>
        <end position="66"/>
    </location>
</feature>
<proteinExistence type="predicted"/>
<name>A0A166NRS1_9AGAM</name>
<organism evidence="2 3">
    <name type="scientific">Athelia psychrophila</name>
    <dbReference type="NCBI Taxonomy" id="1759441"/>
    <lineage>
        <taxon>Eukaryota</taxon>
        <taxon>Fungi</taxon>
        <taxon>Dikarya</taxon>
        <taxon>Basidiomycota</taxon>
        <taxon>Agaricomycotina</taxon>
        <taxon>Agaricomycetes</taxon>
        <taxon>Agaricomycetidae</taxon>
        <taxon>Atheliales</taxon>
        <taxon>Atheliaceae</taxon>
        <taxon>Athelia</taxon>
    </lineage>
</organism>
<dbReference type="OrthoDB" id="3269273at2759"/>
<keyword evidence="3" id="KW-1185">Reference proteome</keyword>
<dbReference type="EMBL" id="KV417521">
    <property type="protein sequence ID" value="KZP25311.1"/>
    <property type="molecule type" value="Genomic_DNA"/>
</dbReference>
<evidence type="ECO:0000313" key="2">
    <source>
        <dbReference type="EMBL" id="KZP25311.1"/>
    </source>
</evidence>
<gene>
    <name evidence="2" type="ORF">FIBSPDRAFT_1008701</name>
</gene>